<evidence type="ECO:0000313" key="6">
    <source>
        <dbReference type="EMBL" id="ADY57031.1"/>
    </source>
</evidence>
<evidence type="ECO:0000256" key="3">
    <source>
        <dbReference type="ARBA" id="ARBA00023163"/>
    </source>
</evidence>
<dbReference type="InterPro" id="IPR023772">
    <property type="entry name" value="DNA-bd_HTH_TetR-type_CS"/>
</dbReference>
<keyword evidence="3" id="KW-0804">Transcription</keyword>
<dbReference type="InterPro" id="IPR001647">
    <property type="entry name" value="HTH_TetR"/>
</dbReference>
<feature type="DNA-binding region" description="H-T-H motif" evidence="4">
    <location>
        <begin position="26"/>
        <end position="45"/>
    </location>
</feature>
<dbReference type="OrthoDB" id="9814200at2"/>
<proteinExistence type="predicted"/>
<dbReference type="Proteomes" id="UP000007488">
    <property type="component" value="Chromosome"/>
</dbReference>
<dbReference type="EMBL" id="CP002547">
    <property type="protein sequence ID" value="ADY57031.1"/>
    <property type="molecule type" value="Genomic_DNA"/>
</dbReference>
<dbReference type="InterPro" id="IPR050109">
    <property type="entry name" value="HTH-type_TetR-like_transc_reg"/>
</dbReference>
<dbReference type="Gene3D" id="1.10.357.10">
    <property type="entry name" value="Tetracycline Repressor, domain 2"/>
    <property type="match status" value="1"/>
</dbReference>
<dbReference type="FunFam" id="1.10.10.60:FF:000141">
    <property type="entry name" value="TetR family transcriptional regulator"/>
    <property type="match status" value="1"/>
</dbReference>
<dbReference type="GO" id="GO:0003700">
    <property type="term" value="F:DNA-binding transcription factor activity"/>
    <property type="evidence" value="ECO:0007669"/>
    <property type="project" value="TreeGrafter"/>
</dbReference>
<dbReference type="AlphaFoldDB" id="F0SXX0"/>
<protein>
    <submittedName>
        <fullName evidence="6">Transcriptional regulator, TetR family</fullName>
    </submittedName>
</protein>
<evidence type="ECO:0000256" key="2">
    <source>
        <dbReference type="ARBA" id="ARBA00023125"/>
    </source>
</evidence>
<dbReference type="InterPro" id="IPR009057">
    <property type="entry name" value="Homeodomain-like_sf"/>
</dbReference>
<dbReference type="PANTHER" id="PTHR30055">
    <property type="entry name" value="HTH-TYPE TRANSCRIPTIONAL REGULATOR RUTR"/>
    <property type="match status" value="1"/>
</dbReference>
<dbReference type="GO" id="GO:0045892">
    <property type="term" value="P:negative regulation of DNA-templated transcription"/>
    <property type="evidence" value="ECO:0007669"/>
    <property type="project" value="UniProtKB-ARBA"/>
</dbReference>
<dbReference type="PROSITE" id="PS50977">
    <property type="entry name" value="HTH_TETR_2"/>
    <property type="match status" value="1"/>
</dbReference>
<keyword evidence="2 4" id="KW-0238">DNA-binding</keyword>
<dbReference type="PROSITE" id="PS01081">
    <property type="entry name" value="HTH_TETR_1"/>
    <property type="match status" value="1"/>
</dbReference>
<evidence type="ECO:0000256" key="1">
    <source>
        <dbReference type="ARBA" id="ARBA00023015"/>
    </source>
</evidence>
<keyword evidence="1" id="KW-0805">Transcription regulation</keyword>
<keyword evidence="7" id="KW-1185">Reference proteome</keyword>
<evidence type="ECO:0000313" key="7">
    <source>
        <dbReference type="Proteomes" id="UP000007488"/>
    </source>
</evidence>
<dbReference type="SUPFAM" id="SSF46689">
    <property type="entry name" value="Homeodomain-like"/>
    <property type="match status" value="1"/>
</dbReference>
<name>F0SXX0_SYNGF</name>
<dbReference type="Pfam" id="PF00440">
    <property type="entry name" value="TetR_N"/>
    <property type="match status" value="1"/>
</dbReference>
<dbReference type="HOGENOM" id="CLU_069356_6_0_9"/>
<evidence type="ECO:0000259" key="5">
    <source>
        <dbReference type="PROSITE" id="PS50977"/>
    </source>
</evidence>
<reference evidence="6 7" key="1">
    <citation type="journal article" date="2011" name="Stand. Genomic Sci.">
        <title>Complete genome sequence of Syntrophobotulus glycolicus type strain (FlGlyR).</title>
        <authorList>
            <person name="Han C."/>
            <person name="Mwirichia R."/>
            <person name="Chertkov O."/>
            <person name="Held B."/>
            <person name="Lapidus A."/>
            <person name="Nolan M."/>
            <person name="Lucas S."/>
            <person name="Hammon N."/>
            <person name="Deshpande S."/>
            <person name="Cheng J.F."/>
            <person name="Tapia R."/>
            <person name="Goodwin L."/>
            <person name="Pitluck S."/>
            <person name="Huntemann M."/>
            <person name="Liolios K."/>
            <person name="Ivanova N."/>
            <person name="Pagani I."/>
            <person name="Mavromatis K."/>
            <person name="Ovchinikova G."/>
            <person name="Pati A."/>
            <person name="Chen A."/>
            <person name="Palaniappan K."/>
            <person name="Land M."/>
            <person name="Hauser L."/>
            <person name="Brambilla E.M."/>
            <person name="Rohde M."/>
            <person name="Spring S."/>
            <person name="Sikorski J."/>
            <person name="Goker M."/>
            <person name="Woyke T."/>
            <person name="Bristow J."/>
            <person name="Eisen J.A."/>
            <person name="Markowitz V."/>
            <person name="Hugenholtz P."/>
            <person name="Kyrpides N.C."/>
            <person name="Klenk H.P."/>
            <person name="Detter J.C."/>
        </authorList>
    </citation>
    <scope>NUCLEOTIDE SEQUENCE [LARGE SCALE GENOMIC DNA]</scope>
    <source>
        <strain evidence="7">DSM 8271 / FlGlyR</strain>
    </source>
</reference>
<dbReference type="RefSeq" id="WP_013625851.1">
    <property type="nucleotide sequence ID" value="NC_015172.1"/>
</dbReference>
<accession>F0SXX0</accession>
<dbReference type="GO" id="GO:0000976">
    <property type="term" value="F:transcription cis-regulatory region binding"/>
    <property type="evidence" value="ECO:0007669"/>
    <property type="project" value="TreeGrafter"/>
</dbReference>
<sequence>MAEDTRQNILECGRDEFLEKGFEGASLRAIAKAAGVTTGAIYGYFPDKKALFDALVSGPAREILDQFAAIQEGFAALPPQRQEAEMIQTSHEGMDWMMEHIYRHYDAFKLLICRSAGPDYNAFLDQMVEIEMQSTFRFVEVMRREGKQVREVEEPLIHILVNSFFSGLFEIVVHDMPKEKAAGYLNGLKEFYTAGWFQILGL</sequence>
<gene>
    <name evidence="6" type="ordered locus">Sgly_2760</name>
</gene>
<dbReference type="eggNOG" id="COG1309">
    <property type="taxonomic scope" value="Bacteria"/>
</dbReference>
<feature type="domain" description="HTH tetR-type" evidence="5">
    <location>
        <begin position="3"/>
        <end position="63"/>
    </location>
</feature>
<dbReference type="PRINTS" id="PR00455">
    <property type="entry name" value="HTHTETR"/>
</dbReference>
<evidence type="ECO:0000256" key="4">
    <source>
        <dbReference type="PROSITE-ProRule" id="PRU00335"/>
    </source>
</evidence>
<dbReference type="PANTHER" id="PTHR30055:SF226">
    <property type="entry name" value="HTH-TYPE TRANSCRIPTIONAL REGULATOR PKSA"/>
    <property type="match status" value="1"/>
</dbReference>
<dbReference type="KEGG" id="sgy:Sgly_2760"/>
<reference evidence="7" key="2">
    <citation type="submission" date="2011-02" db="EMBL/GenBank/DDBJ databases">
        <title>The complete genome of Syntrophobotulus glycolicus DSM 8271.</title>
        <authorList>
            <person name="Lucas S."/>
            <person name="Copeland A."/>
            <person name="Lapidus A."/>
            <person name="Bruce D."/>
            <person name="Goodwin L."/>
            <person name="Pitluck S."/>
            <person name="Kyrpides N."/>
            <person name="Mavromatis K."/>
            <person name="Pagani I."/>
            <person name="Ivanova N."/>
            <person name="Mikhailova N."/>
            <person name="Chertkov O."/>
            <person name="Held B."/>
            <person name="Detter J.C."/>
            <person name="Tapia R."/>
            <person name="Han C."/>
            <person name="Land M."/>
            <person name="Hauser L."/>
            <person name="Markowitz V."/>
            <person name="Cheng J.-F."/>
            <person name="Hugenholtz P."/>
            <person name="Woyke T."/>
            <person name="Wu D."/>
            <person name="Spring S."/>
            <person name="Schroeder M."/>
            <person name="Brambilla E."/>
            <person name="Klenk H.-P."/>
            <person name="Eisen J.A."/>
        </authorList>
    </citation>
    <scope>NUCLEOTIDE SEQUENCE [LARGE SCALE GENOMIC DNA]</scope>
    <source>
        <strain evidence="7">DSM 8271 / FlGlyR</strain>
    </source>
</reference>
<organism evidence="6 7">
    <name type="scientific">Syntrophobotulus glycolicus (strain DSM 8271 / FlGlyR)</name>
    <dbReference type="NCBI Taxonomy" id="645991"/>
    <lineage>
        <taxon>Bacteria</taxon>
        <taxon>Bacillati</taxon>
        <taxon>Bacillota</taxon>
        <taxon>Clostridia</taxon>
        <taxon>Eubacteriales</taxon>
        <taxon>Desulfitobacteriaceae</taxon>
        <taxon>Syntrophobotulus</taxon>
    </lineage>
</organism>
<dbReference type="STRING" id="645991.Sgly_2760"/>